<feature type="region of interest" description="Disordered" evidence="1">
    <location>
        <begin position="208"/>
        <end position="259"/>
    </location>
</feature>
<organism evidence="2 3">
    <name type="scientific">Paenibacillus zeisoli</name>
    <dbReference type="NCBI Taxonomy" id="2496267"/>
    <lineage>
        <taxon>Bacteria</taxon>
        <taxon>Bacillati</taxon>
        <taxon>Bacillota</taxon>
        <taxon>Bacilli</taxon>
        <taxon>Bacillales</taxon>
        <taxon>Paenibacillaceae</taxon>
        <taxon>Paenibacillus</taxon>
    </lineage>
</organism>
<evidence type="ECO:0000313" key="2">
    <source>
        <dbReference type="EMBL" id="RUT36338.1"/>
    </source>
</evidence>
<dbReference type="OrthoDB" id="2666192at2"/>
<name>A0A433XQU4_9BACL</name>
<comment type="caution">
    <text evidence="2">The sequence shown here is derived from an EMBL/GenBank/DDBJ whole genome shotgun (WGS) entry which is preliminary data.</text>
</comment>
<feature type="compositionally biased region" description="Basic and acidic residues" evidence="1">
    <location>
        <begin position="220"/>
        <end position="238"/>
    </location>
</feature>
<gene>
    <name evidence="2" type="ORF">EJP77_04970</name>
</gene>
<dbReference type="Proteomes" id="UP000272464">
    <property type="component" value="Unassembled WGS sequence"/>
</dbReference>
<dbReference type="EMBL" id="RZNX01000001">
    <property type="protein sequence ID" value="RUT36338.1"/>
    <property type="molecule type" value="Genomic_DNA"/>
</dbReference>
<sequence>MSETSDVKLNVNVGFQSLLKGNRELKSMDKYLDSIQKRVKKLERVQLMSQVNMVDRMTQSVKNLSRALDQVHLRYLAKPAAYQVNIKEKVEVVFGDLASALGKWLKGMPTSSAAASATSSTSVYVTTVGTDELTASFKAALGEIFPGGKLAVECSCKGKEEEDKNWFQTLGEYAGNLNDIFDAVKNISKGAKGFVGGVRKTKDYVKKKFGKSGNDASESFSEKKGRDVSNKSPREGGRTRQTRTSKPPAVPKSLTDTPANTIKESLAGGKSSALNGIQAGASILPNPAAVNISPAASIPAKPIAPAQPVAVPKPAVTPPVNKVAEVVKAASPAKGFFGGLLDTGKNLFKGAVNIGKKALGPISTAMDVIDIAKAKPGEERNRAVGSAAGGWAGAAAGGAIGTMILPGVGTAIGAAAGGLIGSIAGSDIGSAIGNFFWGKKKEAPKPAVKAPLPKMPPPKPPSVAVTGSSLAAAAAAGSASGSVAAKAQSKSSVTVGQKNGQMQTVQISEPQLNGLLNEIKNLKFETNNQINVNMPVGAVQVQSTNGQIDYDAIAAQVGQRVAAQLRGAMQNSKPKFLAN</sequence>
<proteinExistence type="predicted"/>
<reference evidence="2 3" key="1">
    <citation type="submission" date="2018-12" db="EMBL/GenBank/DDBJ databases">
        <authorList>
            <person name="Sun L."/>
            <person name="Chen Z."/>
        </authorList>
    </citation>
    <scope>NUCLEOTIDE SEQUENCE [LARGE SCALE GENOMIC DNA]</scope>
    <source>
        <strain evidence="2 3">3-5-3</strain>
    </source>
</reference>
<accession>A0A433XQU4</accession>
<dbReference type="RefSeq" id="WP_127198031.1">
    <property type="nucleotide sequence ID" value="NZ_RZNX01000001.1"/>
</dbReference>
<dbReference type="AlphaFoldDB" id="A0A433XQU4"/>
<evidence type="ECO:0000256" key="1">
    <source>
        <dbReference type="SAM" id="MobiDB-lite"/>
    </source>
</evidence>
<protein>
    <submittedName>
        <fullName evidence="2">Uncharacterized protein</fullName>
    </submittedName>
</protein>
<keyword evidence="3" id="KW-1185">Reference proteome</keyword>
<evidence type="ECO:0000313" key="3">
    <source>
        <dbReference type="Proteomes" id="UP000272464"/>
    </source>
</evidence>